<feature type="non-terminal residue" evidence="1">
    <location>
        <position position="1"/>
    </location>
</feature>
<accession>Q5C512</accession>
<sequence>IYNFILCNGTNMMNNHQLHLKSCTVKENCCHSLSVLDCVTHIEKTLNRERFLNGLDFLSGLVYLTPRIQPNIFDTDELSSKRPRPSTSYQSIKQNKFHMTLRSNSSSEHDGSNSQESLQLSSLEVLNMHNNEKIPKCVITPIDRCLPCADTIKLEFRQHAYKSTPNSIDDDNNGDDIDSFHTVLSKPMNKEPESVYKVHCRKLLVAYQEAMQPLTSISIPTDLEAKLLSLFK</sequence>
<name>Q5C512_SCHJA</name>
<proteinExistence type="evidence at transcript level"/>
<dbReference type="AlphaFoldDB" id="Q5C512"/>
<protein>
    <submittedName>
        <fullName evidence="1">SJCHGC06104 protein</fullName>
    </submittedName>
</protein>
<reference evidence="1" key="1">
    <citation type="journal article" date="2006" name="PLoS Pathog.">
        <title>New perspectives on host-parasite interplay by comparative transcriptomic and proteomic analyses of Schistosoma japonicum.</title>
        <authorList>
            <person name="Liu F."/>
            <person name="Lu J."/>
            <person name="Hu W."/>
            <person name="Wang S.Y."/>
            <person name="Cui S.J."/>
            <person name="Chi M."/>
            <person name="Yan Q."/>
            <person name="Wang X.R."/>
            <person name="Song H.D."/>
            <person name="Xu X.N."/>
            <person name="Wang J.J."/>
            <person name="Zhang X.L."/>
            <person name="Zhang X."/>
            <person name="Wang Z.Q."/>
            <person name="Xue C.L."/>
            <person name="Brindley P.J."/>
            <person name="McManus D.P."/>
            <person name="Yang P.Y."/>
            <person name="Feng Z."/>
            <person name="Chen Z."/>
            <person name="Han Z.G."/>
        </authorList>
    </citation>
    <scope>NUCLEOTIDE SEQUENCE</scope>
</reference>
<evidence type="ECO:0000313" key="1">
    <source>
        <dbReference type="EMBL" id="AAX25262.2"/>
    </source>
</evidence>
<organism evidence="1">
    <name type="scientific">Schistosoma japonicum</name>
    <name type="common">Blood fluke</name>
    <dbReference type="NCBI Taxonomy" id="6182"/>
    <lineage>
        <taxon>Eukaryota</taxon>
        <taxon>Metazoa</taxon>
        <taxon>Spiralia</taxon>
        <taxon>Lophotrochozoa</taxon>
        <taxon>Platyhelminthes</taxon>
        <taxon>Trematoda</taxon>
        <taxon>Digenea</taxon>
        <taxon>Strigeidida</taxon>
        <taxon>Schistosomatoidea</taxon>
        <taxon>Schistosomatidae</taxon>
        <taxon>Schistosoma</taxon>
    </lineage>
</organism>
<dbReference type="EMBL" id="AY809373">
    <property type="protein sequence ID" value="AAX25262.2"/>
    <property type="molecule type" value="mRNA"/>
</dbReference>